<dbReference type="Proteomes" id="UP001310594">
    <property type="component" value="Unassembled WGS sequence"/>
</dbReference>
<evidence type="ECO:0000256" key="1">
    <source>
        <dbReference type="ARBA" id="ARBA00004123"/>
    </source>
</evidence>
<comment type="subcellular location">
    <subcellularLocation>
        <location evidence="1 9">Nucleus</location>
    </subcellularLocation>
</comment>
<dbReference type="Pfam" id="PF08689">
    <property type="entry name" value="Med5"/>
    <property type="match status" value="1"/>
</dbReference>
<reference evidence="10" key="1">
    <citation type="submission" date="2023-08" db="EMBL/GenBank/DDBJ databases">
        <title>Black Yeasts Isolated from many extreme environments.</title>
        <authorList>
            <person name="Coleine C."/>
            <person name="Stajich J.E."/>
            <person name="Selbmann L."/>
        </authorList>
    </citation>
    <scope>NUCLEOTIDE SEQUENCE</scope>
    <source>
        <strain evidence="10">CCFEE 5810</strain>
    </source>
</reference>
<evidence type="ECO:0000313" key="10">
    <source>
        <dbReference type="EMBL" id="KAK5697282.1"/>
    </source>
</evidence>
<name>A0AAN8A0V7_9PEZI</name>
<dbReference type="EMBL" id="JAVRQU010000011">
    <property type="protein sequence ID" value="KAK5697282.1"/>
    <property type="molecule type" value="Genomic_DNA"/>
</dbReference>
<proteinExistence type="inferred from homology"/>
<dbReference type="GO" id="GO:0003712">
    <property type="term" value="F:transcription coregulator activity"/>
    <property type="evidence" value="ECO:0007669"/>
    <property type="project" value="InterPro"/>
</dbReference>
<protein>
    <recommendedName>
        <fullName evidence="3 9">Mediator of RNA polymerase II transcription subunit 5</fullName>
    </recommendedName>
    <alternativeName>
        <fullName evidence="8 9">Mediator complex subunit 5</fullName>
    </alternativeName>
</protein>
<dbReference type="GO" id="GO:0016592">
    <property type="term" value="C:mediator complex"/>
    <property type="evidence" value="ECO:0007669"/>
    <property type="project" value="InterPro"/>
</dbReference>
<comment type="similarity">
    <text evidence="2 9">Belongs to the Mediator complex subunit 5 family.</text>
</comment>
<organism evidence="10 11">
    <name type="scientific">Elasticomyces elasticus</name>
    <dbReference type="NCBI Taxonomy" id="574655"/>
    <lineage>
        <taxon>Eukaryota</taxon>
        <taxon>Fungi</taxon>
        <taxon>Dikarya</taxon>
        <taxon>Ascomycota</taxon>
        <taxon>Pezizomycotina</taxon>
        <taxon>Dothideomycetes</taxon>
        <taxon>Dothideomycetidae</taxon>
        <taxon>Mycosphaerellales</taxon>
        <taxon>Teratosphaeriaceae</taxon>
        <taxon>Elasticomyces</taxon>
    </lineage>
</organism>
<evidence type="ECO:0000256" key="7">
    <source>
        <dbReference type="ARBA" id="ARBA00023242"/>
    </source>
</evidence>
<evidence type="ECO:0000256" key="6">
    <source>
        <dbReference type="ARBA" id="ARBA00023163"/>
    </source>
</evidence>
<dbReference type="AlphaFoldDB" id="A0AAN8A0V7"/>
<comment type="caution">
    <text evidence="10">The sequence shown here is derived from an EMBL/GenBank/DDBJ whole genome shotgun (WGS) entry which is preliminary data.</text>
</comment>
<dbReference type="GO" id="GO:0006357">
    <property type="term" value="P:regulation of transcription by RNA polymerase II"/>
    <property type="evidence" value="ECO:0007669"/>
    <property type="project" value="InterPro"/>
</dbReference>
<comment type="function">
    <text evidence="9">Component of the Mediator complex, a coactivator involved in the regulated transcription of nearly all RNA polymerase II-dependent genes. Mediator functions as a bridge to convey information from gene-specific regulatory proteins to the basal RNA polymerase II transcription machinery. Mediator is recruited to promoters by direct interactions with regulatory proteins and serves as a scaffold for the assembly of a functional preinitiation complex with RNA polymerase II and the general transcription factors.</text>
</comment>
<keyword evidence="7 9" id="KW-0539">Nucleus</keyword>
<keyword evidence="4 9" id="KW-0805">Transcription regulation</keyword>
<dbReference type="InterPro" id="IPR014801">
    <property type="entry name" value="Mediator_Med5_fun"/>
</dbReference>
<gene>
    <name evidence="9" type="primary">MED5</name>
    <name evidence="10" type="ORF">LTR97_007418</name>
</gene>
<evidence type="ECO:0000256" key="9">
    <source>
        <dbReference type="RuleBase" id="RU364142"/>
    </source>
</evidence>
<comment type="subunit">
    <text evidence="9">Component of the Mediator complex.</text>
</comment>
<evidence type="ECO:0000313" key="11">
    <source>
        <dbReference type="Proteomes" id="UP001310594"/>
    </source>
</evidence>
<dbReference type="PANTHER" id="PTHR35784">
    <property type="entry name" value="MEDIATOR OF RNA POLYMERASE II TRANSCRIPTION SUBUNIT 5"/>
    <property type="match status" value="1"/>
</dbReference>
<evidence type="ECO:0000256" key="4">
    <source>
        <dbReference type="ARBA" id="ARBA00023015"/>
    </source>
</evidence>
<sequence length="1024" mass="112354">MSWLEDPSVQRWQLAFTNALQRRIEVEQLKAPLKELMRKDVLSGEAIAKVLLGLRANKPGFDDPLLFKYVRLLLSEDYVGTGDLLLVLLSSSKSSPDSAQMKVCASGLPSCEERIFLLLAELHHTGSLPIDPAQIHRTTHAVTRWLHTIYDREYNAQLEAAGAHSLDTFMYGTYEALASLAISIFGQQSFRAVGDHAWWKTRRAAVVREMRNYDVHVLQWMQSQWTGRLQALTTLPPFVEMGEDGRPLLTHDQVMMSLAQDGAIPAAHSRAGLYVWLNTCLCGRPATDDMNMLGYLQTRYNGDNQTLVVQLLHASFDVLTDALLRSQPAHDVKVIRSFICNKVPLLLATLGSFMGSVMLETCIQTAFISIAMDPIPPISAGSMEATEMLKRTRLEFLQACALHSVTSESTIGLILQEPPLGMPKLTKYTKQGLLSQCTANIGRLEALTTELQGMQGNAGAVCLCIVELIGGLCASRDTMSLKTACNILIKHIRNMDIVMQYTRPDTLLLPLCMLLKDWVHDQDQSEFTPAYEEFASVLLFTLAVVHRYGLTSEDLGVAGMGNIVFEILGETPRGTSLSDLNPEQNQQLAKWLDGLFATDDQGETSGISDDVMRQCPPQAFYMLVPTLFEQSVMACKSGHLSLSTLKSGLELLLEPFLLPSLVGGLGWLVSHSWEDHNDVDILLQILDKLLRPSSSSTETQAMHRAVLAMIAEPLERSLQDLLRKRPDKTVAQGMTALLRKYAGATRTCSSDRATVTDWVASGDIGRELRSSVKELTSWAANVTPTPPPRYQPRMLPAACELLGIRSVVEALSTAMREMPLPLTAIVLDVCTSMVCAPSLVSHALRQQLALEASNTQTLLEKSVGEATALVRLQHSVEAQLVVHQLQMPLAVPPQQSTDQMMADLGLASEAAAAADVALIDSAVPALQMTDAEIDAALEQPMQLADTTAQGMPIVNSGDMQSGQVQDFFNELGMPMDQQVMPLQQMLPQSRAMSMSDPNADEDIFAGLDMTGGDMGEMEDDFNFG</sequence>
<evidence type="ECO:0000256" key="8">
    <source>
        <dbReference type="ARBA" id="ARBA00031256"/>
    </source>
</evidence>
<keyword evidence="5 9" id="KW-0010">Activator</keyword>
<evidence type="ECO:0000256" key="2">
    <source>
        <dbReference type="ARBA" id="ARBA00008782"/>
    </source>
</evidence>
<evidence type="ECO:0000256" key="5">
    <source>
        <dbReference type="ARBA" id="ARBA00023159"/>
    </source>
</evidence>
<accession>A0AAN8A0V7</accession>
<dbReference type="PANTHER" id="PTHR35784:SF1">
    <property type="entry name" value="MEDIATOR OF RNA POLYMERASE II TRANSCRIPTION SUBUNIT 5"/>
    <property type="match status" value="1"/>
</dbReference>
<keyword evidence="6 9" id="KW-0804">Transcription</keyword>
<evidence type="ECO:0000256" key="3">
    <source>
        <dbReference type="ARBA" id="ARBA00020628"/>
    </source>
</evidence>